<keyword evidence="5" id="KW-1185">Reference proteome</keyword>
<gene>
    <name evidence="4" type="ORF">ETAA1_06010</name>
</gene>
<accession>A0A517XMG4</accession>
<keyword evidence="2" id="KW-0732">Signal</keyword>
<evidence type="ECO:0000256" key="2">
    <source>
        <dbReference type="SAM" id="SignalP"/>
    </source>
</evidence>
<dbReference type="KEGG" id="uli:ETAA1_06010"/>
<evidence type="ECO:0000313" key="5">
    <source>
        <dbReference type="Proteomes" id="UP000319576"/>
    </source>
</evidence>
<dbReference type="SUPFAM" id="SSF53474">
    <property type="entry name" value="alpha/beta-Hydrolases"/>
    <property type="match status" value="1"/>
</dbReference>
<dbReference type="Gene3D" id="3.40.50.1820">
    <property type="entry name" value="alpha/beta hydrolase"/>
    <property type="match status" value="1"/>
</dbReference>
<evidence type="ECO:0000313" key="4">
    <source>
        <dbReference type="EMBL" id="QDU18708.1"/>
    </source>
</evidence>
<dbReference type="OrthoDB" id="265201at2"/>
<sequence length="307" mass="33019" precursor="true">MTPLRALLLAVPLFAALAPAAAQPDPGFTRTEDVIYGRKFGTALTMDVFTPKAKANGAGVIWCVSGGWYSNHDSVNVGFAKPYLDRGYTVFQVVHGSQPRFSIPEVLDDMHRAVRFVRANAGKYGIDKDRLGISGASAGGHLSLMQGVAPRPGNPLTKDKVDLESSKVAAVACFFPPTDFLNYGKTGNVALGDGTLKGFRAPFNFVEFDDATKAYVVITDEEKRRRIGKQISPAYHATKDSAPALIIHGDKDTLVPIQQAEVMVAAYKQAGATAELVVKPGAAHGWGDIGKDIEKCVDWFDTHLAKQ</sequence>
<dbReference type="PANTHER" id="PTHR48081">
    <property type="entry name" value="AB HYDROLASE SUPERFAMILY PROTEIN C4A8.06C"/>
    <property type="match status" value="1"/>
</dbReference>
<proteinExistence type="predicted"/>
<dbReference type="EMBL" id="CP036273">
    <property type="protein sequence ID" value="QDU18708.1"/>
    <property type="molecule type" value="Genomic_DNA"/>
</dbReference>
<dbReference type="InterPro" id="IPR049492">
    <property type="entry name" value="BD-FAE-like_dom"/>
</dbReference>
<name>A0A517XMG4_9BACT</name>
<dbReference type="InterPro" id="IPR029058">
    <property type="entry name" value="AB_hydrolase_fold"/>
</dbReference>
<protein>
    <submittedName>
        <fullName evidence="4">Prolyl oligopeptidase family protein</fullName>
    </submittedName>
</protein>
<dbReference type="Pfam" id="PF20434">
    <property type="entry name" value="BD-FAE"/>
    <property type="match status" value="1"/>
</dbReference>
<feature type="chain" id="PRO_5021757881" evidence="2">
    <location>
        <begin position="23"/>
        <end position="307"/>
    </location>
</feature>
<dbReference type="Proteomes" id="UP000319576">
    <property type="component" value="Chromosome"/>
</dbReference>
<dbReference type="RefSeq" id="WP_145234169.1">
    <property type="nucleotide sequence ID" value="NZ_CP036273.1"/>
</dbReference>
<organism evidence="4 5">
    <name type="scientific">Urbifossiella limnaea</name>
    <dbReference type="NCBI Taxonomy" id="2528023"/>
    <lineage>
        <taxon>Bacteria</taxon>
        <taxon>Pseudomonadati</taxon>
        <taxon>Planctomycetota</taxon>
        <taxon>Planctomycetia</taxon>
        <taxon>Gemmatales</taxon>
        <taxon>Gemmataceae</taxon>
        <taxon>Urbifossiella</taxon>
    </lineage>
</organism>
<reference evidence="4 5" key="1">
    <citation type="submission" date="2019-02" db="EMBL/GenBank/DDBJ databases">
        <title>Deep-cultivation of Planctomycetes and their phenomic and genomic characterization uncovers novel biology.</title>
        <authorList>
            <person name="Wiegand S."/>
            <person name="Jogler M."/>
            <person name="Boedeker C."/>
            <person name="Pinto D."/>
            <person name="Vollmers J."/>
            <person name="Rivas-Marin E."/>
            <person name="Kohn T."/>
            <person name="Peeters S.H."/>
            <person name="Heuer A."/>
            <person name="Rast P."/>
            <person name="Oberbeckmann S."/>
            <person name="Bunk B."/>
            <person name="Jeske O."/>
            <person name="Meyerdierks A."/>
            <person name="Storesund J.E."/>
            <person name="Kallscheuer N."/>
            <person name="Luecker S."/>
            <person name="Lage O.M."/>
            <person name="Pohl T."/>
            <person name="Merkel B.J."/>
            <person name="Hornburger P."/>
            <person name="Mueller R.-W."/>
            <person name="Bruemmer F."/>
            <person name="Labrenz M."/>
            <person name="Spormann A.M."/>
            <person name="Op den Camp H."/>
            <person name="Overmann J."/>
            <person name="Amann R."/>
            <person name="Jetten M.S.M."/>
            <person name="Mascher T."/>
            <person name="Medema M.H."/>
            <person name="Devos D.P."/>
            <person name="Kaster A.-K."/>
            <person name="Ovreas L."/>
            <person name="Rohde M."/>
            <person name="Galperin M.Y."/>
            <person name="Jogler C."/>
        </authorList>
    </citation>
    <scope>NUCLEOTIDE SEQUENCE [LARGE SCALE GENOMIC DNA]</scope>
    <source>
        <strain evidence="4 5">ETA_A1</strain>
    </source>
</reference>
<dbReference type="InterPro" id="IPR050300">
    <property type="entry name" value="GDXG_lipolytic_enzyme"/>
</dbReference>
<dbReference type="GO" id="GO:0016787">
    <property type="term" value="F:hydrolase activity"/>
    <property type="evidence" value="ECO:0007669"/>
    <property type="project" value="UniProtKB-KW"/>
</dbReference>
<feature type="domain" description="BD-FAE-like" evidence="3">
    <location>
        <begin position="46"/>
        <end position="264"/>
    </location>
</feature>
<feature type="signal peptide" evidence="2">
    <location>
        <begin position="1"/>
        <end position="22"/>
    </location>
</feature>
<evidence type="ECO:0000259" key="3">
    <source>
        <dbReference type="Pfam" id="PF20434"/>
    </source>
</evidence>
<keyword evidence="1" id="KW-0378">Hydrolase</keyword>
<dbReference type="AlphaFoldDB" id="A0A517XMG4"/>
<dbReference type="PANTHER" id="PTHR48081:SF13">
    <property type="entry name" value="ALPHA_BETA HYDROLASE"/>
    <property type="match status" value="1"/>
</dbReference>
<evidence type="ECO:0000256" key="1">
    <source>
        <dbReference type="ARBA" id="ARBA00022801"/>
    </source>
</evidence>